<name>A0A0C1MS87_9GAMM</name>
<gene>
    <name evidence="1" type="ORF">JF50_10525</name>
</gene>
<dbReference type="AlphaFoldDB" id="A0A0C1MS87"/>
<dbReference type="RefSeq" id="WP_039609373.1">
    <property type="nucleotide sequence ID" value="NZ_JWIC01000005.1"/>
</dbReference>
<protein>
    <submittedName>
        <fullName evidence="1">Uncharacterized protein</fullName>
    </submittedName>
</protein>
<proteinExistence type="predicted"/>
<dbReference type="EMBL" id="JWIC01000005">
    <property type="protein sequence ID" value="KID57603.1"/>
    <property type="molecule type" value="Genomic_DNA"/>
</dbReference>
<sequence>MITRLKMFKYWTDNIIAQGLMLVVMLLASSVSASIQGQIVANSPTTPSVAIKIGDEIATLQFDVQGAQSFRVELVVPVEGASVQLFDPQGNMVTDANDPKTQFIAGAELDVANPLPGGIFLLPEQLQPQSGQWQAVVRFPTATYDTVVMSTVFMRSNLQVGMAIARTEYLVDEVAPLAVIILDEGLPIAGVSPEFTITDPDGLNTVLTAQDNGEEADAQKADGIYSIDFLLSKPGQYKVSMAVDINTGNGVVRRTDGMMLDVKSPFIDVNDITYDKVLDSTGCVEAINAKVNLEVLEAGQYVVNLDISDSERKLLSNKNVSLPVGAAVIHLSYSRDELKANLNKTSQYQLTKFWVNKVDSEGLHLAALLPDHVLSTGTTYADLCRDDIEIMPEITEEPVLADGYYSGIDVSFPVFVKQSGRYQVSLKAFAVDNTDLGLITFSADLTAGDNAVVFNVNNKALVKADGPYRFVGLLVTKGRVSARQNLLGETRAYKKEQFMPVYTKVFDAQKYALERSNWQTSPVAPSDNTRVGGYLRSGSSIPYDYETLLTFSPEISGSHVLEAKLIIEVGESSLMTPFNSIEVFNQNKHTLDGQAVSYDDFCQSFNVCPAWDQRLGTIPAAMANNSYVVESELLIHLVKQWVEDENSNQGIILTASPYERSYFATITHAKLEVKYAQLP</sequence>
<dbReference type="Proteomes" id="UP000031327">
    <property type="component" value="Unassembled WGS sequence"/>
</dbReference>
<evidence type="ECO:0000313" key="1">
    <source>
        <dbReference type="EMBL" id="KID57603.1"/>
    </source>
</evidence>
<dbReference type="OrthoDB" id="6306607at2"/>
<organism evidence="1 2">
    <name type="scientific">Pseudoalteromonas luteoviolacea</name>
    <dbReference type="NCBI Taxonomy" id="43657"/>
    <lineage>
        <taxon>Bacteria</taxon>
        <taxon>Pseudomonadati</taxon>
        <taxon>Pseudomonadota</taxon>
        <taxon>Gammaproteobacteria</taxon>
        <taxon>Alteromonadales</taxon>
        <taxon>Pseudoalteromonadaceae</taxon>
        <taxon>Pseudoalteromonas</taxon>
    </lineage>
</organism>
<evidence type="ECO:0000313" key="2">
    <source>
        <dbReference type="Proteomes" id="UP000031327"/>
    </source>
</evidence>
<reference evidence="1 2" key="1">
    <citation type="submission" date="2014-12" db="EMBL/GenBank/DDBJ databases">
        <title>Draft Genome Sequence of Pseudoalteromonas luteoviolacea HI1.</title>
        <authorList>
            <person name="Asahina A.Y."/>
            <person name="Hadfield M.G."/>
        </authorList>
    </citation>
    <scope>NUCLEOTIDE SEQUENCE [LARGE SCALE GENOMIC DNA]</scope>
    <source>
        <strain evidence="1 2">HI1</strain>
    </source>
</reference>
<accession>A0A0C1MS87</accession>
<comment type="caution">
    <text evidence="1">The sequence shown here is derived from an EMBL/GenBank/DDBJ whole genome shotgun (WGS) entry which is preliminary data.</text>
</comment>